<dbReference type="Proteomes" id="UP000604046">
    <property type="component" value="Unassembled WGS sequence"/>
</dbReference>
<feature type="chain" id="PRO_5032502160" evidence="1">
    <location>
        <begin position="20"/>
        <end position="180"/>
    </location>
</feature>
<accession>A0A812I511</accession>
<proteinExistence type="predicted"/>
<name>A0A812I511_9DINO</name>
<organism evidence="2 3">
    <name type="scientific">Symbiodinium natans</name>
    <dbReference type="NCBI Taxonomy" id="878477"/>
    <lineage>
        <taxon>Eukaryota</taxon>
        <taxon>Sar</taxon>
        <taxon>Alveolata</taxon>
        <taxon>Dinophyceae</taxon>
        <taxon>Suessiales</taxon>
        <taxon>Symbiodiniaceae</taxon>
        <taxon>Symbiodinium</taxon>
    </lineage>
</organism>
<keyword evidence="3" id="KW-1185">Reference proteome</keyword>
<evidence type="ECO:0000313" key="2">
    <source>
        <dbReference type="EMBL" id="CAE7021684.1"/>
    </source>
</evidence>
<comment type="caution">
    <text evidence="2">The sequence shown here is derived from an EMBL/GenBank/DDBJ whole genome shotgun (WGS) entry which is preliminary data.</text>
</comment>
<dbReference type="AlphaFoldDB" id="A0A812I511"/>
<gene>
    <name evidence="2" type="ORF">SNAT2548_LOCUS2870</name>
</gene>
<protein>
    <submittedName>
        <fullName evidence="2">Uncharacterized protein</fullName>
    </submittedName>
</protein>
<dbReference type="EMBL" id="CAJNDS010000172">
    <property type="protein sequence ID" value="CAE7021684.1"/>
    <property type="molecule type" value="Genomic_DNA"/>
</dbReference>
<sequence length="180" mass="21400">MPQVWVVRVLAVPWRPCVAVVVSGGSQVRDDKSVDGSLRLRSFVVKHWPDLIRDTFKSALCSESLEDLIRNVEDTERLLAVHWRHTVATVQYFWDFSTLYTHFPWKFFMVLDPASEIAERCLKEMESEWRFLVALEEKSPNASYHFPLKDLPHLKWHIYREIMTFCQERKWRFTGDVKDL</sequence>
<keyword evidence="1" id="KW-0732">Signal</keyword>
<reference evidence="2" key="1">
    <citation type="submission" date="2021-02" db="EMBL/GenBank/DDBJ databases">
        <authorList>
            <person name="Dougan E. K."/>
            <person name="Rhodes N."/>
            <person name="Thang M."/>
            <person name="Chan C."/>
        </authorList>
    </citation>
    <scope>NUCLEOTIDE SEQUENCE</scope>
</reference>
<evidence type="ECO:0000313" key="3">
    <source>
        <dbReference type="Proteomes" id="UP000604046"/>
    </source>
</evidence>
<evidence type="ECO:0000256" key="1">
    <source>
        <dbReference type="SAM" id="SignalP"/>
    </source>
</evidence>
<feature type="signal peptide" evidence="1">
    <location>
        <begin position="1"/>
        <end position="19"/>
    </location>
</feature>